<name>A0A0V1I2P8_9BILA</name>
<dbReference type="Proteomes" id="UP000055024">
    <property type="component" value="Unassembled WGS sequence"/>
</dbReference>
<reference evidence="2 3" key="1">
    <citation type="submission" date="2015-01" db="EMBL/GenBank/DDBJ databases">
        <title>Evolution of Trichinella species and genotypes.</title>
        <authorList>
            <person name="Korhonen P.K."/>
            <person name="Edoardo P."/>
            <person name="Giuseppe L.R."/>
            <person name="Gasser R.B."/>
        </authorList>
    </citation>
    <scope>NUCLEOTIDE SEQUENCE [LARGE SCALE GENOMIC DNA]</scope>
    <source>
        <strain evidence="2">ISS1029</strain>
    </source>
</reference>
<protein>
    <submittedName>
        <fullName evidence="2">Uncharacterized protein</fullName>
    </submittedName>
</protein>
<comment type="caution">
    <text evidence="2">The sequence shown here is derived from an EMBL/GenBank/DDBJ whole genome shotgun (WGS) entry which is preliminary data.</text>
</comment>
<sequence>MFARVLTTPTSMVEFCALKRQKIVATYAITACPSKPKAAISRPTEYRGGGEAELIKNHVAAALGYRSIFGLEDQWRSTVESVETWREDWCSVSGGQMSSSKRIGGRKVDPDGDVPDANNKAEAEPPTVTGNPLQNNSERH</sequence>
<evidence type="ECO:0000256" key="1">
    <source>
        <dbReference type="SAM" id="MobiDB-lite"/>
    </source>
</evidence>
<keyword evidence="3" id="KW-1185">Reference proteome</keyword>
<dbReference type="AlphaFoldDB" id="A0A0V1I2P8"/>
<gene>
    <name evidence="2" type="ORF">T11_18383</name>
</gene>
<dbReference type="EMBL" id="JYDP01000010">
    <property type="protein sequence ID" value="KRZ16695.1"/>
    <property type="molecule type" value="Genomic_DNA"/>
</dbReference>
<dbReference type="OrthoDB" id="10572965at2759"/>
<feature type="compositionally biased region" description="Polar residues" evidence="1">
    <location>
        <begin position="128"/>
        <end position="140"/>
    </location>
</feature>
<accession>A0A0V1I2P8</accession>
<evidence type="ECO:0000313" key="3">
    <source>
        <dbReference type="Proteomes" id="UP000055024"/>
    </source>
</evidence>
<organism evidence="2 3">
    <name type="scientific">Trichinella zimbabwensis</name>
    <dbReference type="NCBI Taxonomy" id="268475"/>
    <lineage>
        <taxon>Eukaryota</taxon>
        <taxon>Metazoa</taxon>
        <taxon>Ecdysozoa</taxon>
        <taxon>Nematoda</taxon>
        <taxon>Enoplea</taxon>
        <taxon>Dorylaimia</taxon>
        <taxon>Trichinellida</taxon>
        <taxon>Trichinellidae</taxon>
        <taxon>Trichinella</taxon>
    </lineage>
</organism>
<evidence type="ECO:0000313" key="2">
    <source>
        <dbReference type="EMBL" id="KRZ16695.1"/>
    </source>
</evidence>
<feature type="region of interest" description="Disordered" evidence="1">
    <location>
        <begin position="91"/>
        <end position="140"/>
    </location>
</feature>
<proteinExistence type="predicted"/>